<proteinExistence type="predicted"/>
<dbReference type="InterPro" id="IPR050300">
    <property type="entry name" value="GDXG_lipolytic_enzyme"/>
</dbReference>
<gene>
    <name evidence="3" type="ORF">KHQ06_20055</name>
</gene>
<dbReference type="SUPFAM" id="SSF53474">
    <property type="entry name" value="alpha/beta-Hydrolases"/>
    <property type="match status" value="1"/>
</dbReference>
<reference evidence="3 4" key="1">
    <citation type="submission" date="2021-04" db="EMBL/GenBank/DDBJ databases">
        <title>Nocardia tengchongensis.</title>
        <authorList>
            <person name="Zhuang k."/>
            <person name="Ran Y."/>
            <person name="Li W."/>
        </authorList>
    </citation>
    <scope>NUCLEOTIDE SEQUENCE [LARGE SCALE GENOMIC DNA]</scope>
    <source>
        <strain evidence="3 4">CFH S0057</strain>
    </source>
</reference>
<keyword evidence="4" id="KW-1185">Reference proteome</keyword>
<dbReference type="Gene3D" id="3.40.50.1820">
    <property type="entry name" value="alpha/beta hydrolase"/>
    <property type="match status" value="1"/>
</dbReference>
<dbReference type="InterPro" id="IPR013094">
    <property type="entry name" value="AB_hydrolase_3"/>
</dbReference>
<dbReference type="InterPro" id="IPR029058">
    <property type="entry name" value="AB_hydrolase_fold"/>
</dbReference>
<feature type="domain" description="Alpha/beta hydrolase fold-3" evidence="2">
    <location>
        <begin position="98"/>
        <end position="304"/>
    </location>
</feature>
<dbReference type="EMBL" id="CP074371">
    <property type="protein sequence ID" value="QVI18814.1"/>
    <property type="molecule type" value="Genomic_DNA"/>
</dbReference>
<dbReference type="Pfam" id="PF07859">
    <property type="entry name" value="Abhydrolase_3"/>
    <property type="match status" value="1"/>
</dbReference>
<dbReference type="GO" id="GO:0016787">
    <property type="term" value="F:hydrolase activity"/>
    <property type="evidence" value="ECO:0007669"/>
    <property type="project" value="UniProtKB-KW"/>
</dbReference>
<keyword evidence="1 3" id="KW-0378">Hydrolase</keyword>
<dbReference type="PANTHER" id="PTHR48081">
    <property type="entry name" value="AB HYDROLASE SUPERFAMILY PROTEIN C4A8.06C"/>
    <property type="match status" value="1"/>
</dbReference>
<protein>
    <submittedName>
        <fullName evidence="3">Alpha/beta hydrolase</fullName>
    </submittedName>
</protein>
<evidence type="ECO:0000256" key="1">
    <source>
        <dbReference type="ARBA" id="ARBA00022801"/>
    </source>
</evidence>
<dbReference type="Proteomes" id="UP000683310">
    <property type="component" value="Chromosome"/>
</dbReference>
<sequence>MSRNDKNQAHAFDRPPRGIRLLHALRKDPDWEALSLEEVVTHRDAANRLAGSRYMRVITGFPVRGTTIEWQDVALADRVVRVRVYRPAGSGDAALPLVLQVHGGGFAGTAAQCDWGNSHLAARLPAVAVSVEHRLLGPGIGLSAAVDDNWDMLQHIVNHPGDWGIDPARILLAGESAGALITAITAIRATAAGLPLRAQVLTNPACDLTDTMYDYPSMARYPDTPTLNLARLKLFRKLALPPDGDPRPFSPLYADDLGGLPPALVVIPTLDPLADHGRRYAERLRASGTPAEVAEYPGATHAFITMPGLVPQAKPARSKITEFLRDRVAAVSAPAKLDR</sequence>
<dbReference type="RefSeq" id="WP_213554851.1">
    <property type="nucleotide sequence ID" value="NZ_JBHZDI010000020.1"/>
</dbReference>
<evidence type="ECO:0000313" key="3">
    <source>
        <dbReference type="EMBL" id="QVI18814.1"/>
    </source>
</evidence>
<evidence type="ECO:0000313" key="4">
    <source>
        <dbReference type="Proteomes" id="UP000683310"/>
    </source>
</evidence>
<name>A0ABX8CFR2_9NOCA</name>
<evidence type="ECO:0000259" key="2">
    <source>
        <dbReference type="Pfam" id="PF07859"/>
    </source>
</evidence>
<accession>A0ABX8CFR2</accession>
<organism evidence="3 4">
    <name type="scientific">Nocardia tengchongensis</name>
    <dbReference type="NCBI Taxonomy" id="2055889"/>
    <lineage>
        <taxon>Bacteria</taxon>
        <taxon>Bacillati</taxon>
        <taxon>Actinomycetota</taxon>
        <taxon>Actinomycetes</taxon>
        <taxon>Mycobacteriales</taxon>
        <taxon>Nocardiaceae</taxon>
        <taxon>Nocardia</taxon>
    </lineage>
</organism>